<feature type="domain" description="PD-(D/E)XK endonuclease-like" evidence="2">
    <location>
        <begin position="728"/>
        <end position="948"/>
    </location>
</feature>
<proteinExistence type="predicted"/>
<gene>
    <name evidence="3" type="primary">addB</name>
    <name evidence="3" type="ORF">LNKW23_21270</name>
</gene>
<dbReference type="Proteomes" id="UP001239909">
    <property type="component" value="Unassembled WGS sequence"/>
</dbReference>
<protein>
    <submittedName>
        <fullName evidence="3">Double-strand break repair protein AddB</fullName>
    </submittedName>
</protein>
<sequence length="988" mass="103477">MSLYTLPLGVEVANGFARGFQARFGGEDPLLVARSTIYANTPRALRRIEAALAEAADGSALLPRLRVLGDLGADPLALPGLPAAPDPLRRHLRLIRLVEGYLRATGGSGPPPAAAPALAEGLAGLLDELDEAGLDGAALHRLAAAPEAETHAAHWQQLLGFVEIVTEAWPAIRAEAEGGAPDPKARQRLAVAAQLAAWEAAPPAEPVIAAGSTGAVGTTAELMAAIARLPRGAVVLPGLDAELPDAVWDEIAAGRAPEHPQAPFANILTRLGCRPADAVPWVETPPPVPARARLLREAFRPAPVTDAWIAAAPALAAEAEAAVAGLGLVEAGHPREEAGAIAVAIRQALEVPGRHVALVTPDAALARRVTAELARFAVLPDDSLGRPLAGTPPAVFLRLIAEVAAGAPDPVRLAGLLGHPLMRAGRSRAAHLALARRYERKVLRAHPALEAAPGTLPPWPEDDAAAAALAEDETPEAERWRAEIAAALAPLVEALAAGAPLAALVAALVQAAEALSRDAPEAEPLVWQRSAGAAVHALVQRLAGHADAHGEAPVAAFPALLAELLGQAELRPDPAAPHPRVSILGPREARTHPADLVILAGLTEGTWPALPAPDPWLSRPMRAALGLPSPEARIGLAAHDLAHALHRAEVLLTRPARRDGAPALPSRWLVRLENLLAGLDGGAALDAMRARGAALVTAARTMHRPAATLPPATRPRPSPPASARPRKLSVTDVETLVADPYAIYAKRVLRLLPLDPLGRPPGAIDRGQVLHKVFERFVAETADALPEPAEAAARLVATADAVLAEEIPWPDRRRLWRGRIARVAGWFVGKELERRAAGAPALREAAGRHRLATPAGMVELTARADRIDLCGPGAAVYDYKAGQPPSPKQIAAGRNQQLHIQAAMLAAGGFKGIAPLPALRGAYIGLAGKEEPVENLDETVTEHMAHLAELLGHYLTDTPFVARARPDLAHEEGDYDHLSRRAEWDPSL</sequence>
<name>A0ABQ6LKX6_9RHOB</name>
<evidence type="ECO:0000313" key="3">
    <source>
        <dbReference type="EMBL" id="GMG82914.1"/>
    </source>
</evidence>
<dbReference type="InterPro" id="IPR038726">
    <property type="entry name" value="PDDEXK_AddAB-type"/>
</dbReference>
<accession>A0ABQ6LKX6</accession>
<dbReference type="InterPro" id="IPR014153">
    <property type="entry name" value="Ds_break_AddB"/>
</dbReference>
<dbReference type="Pfam" id="PF12705">
    <property type="entry name" value="PDDEXK_1"/>
    <property type="match status" value="1"/>
</dbReference>
<feature type="region of interest" description="Disordered" evidence="1">
    <location>
        <begin position="706"/>
        <end position="727"/>
    </location>
</feature>
<evidence type="ECO:0000259" key="2">
    <source>
        <dbReference type="Pfam" id="PF12705"/>
    </source>
</evidence>
<keyword evidence="4" id="KW-1185">Reference proteome</keyword>
<evidence type="ECO:0000256" key="1">
    <source>
        <dbReference type="SAM" id="MobiDB-lite"/>
    </source>
</evidence>
<evidence type="ECO:0000313" key="4">
    <source>
        <dbReference type="Proteomes" id="UP001239909"/>
    </source>
</evidence>
<reference evidence="3 4" key="1">
    <citation type="submission" date="2023-04" db="EMBL/GenBank/DDBJ databases">
        <title>Marinoamorphus aggregata gen. nov., sp. Nov., isolate from tissue of brittle star Ophioplocus japonicus.</title>
        <authorList>
            <person name="Kawano K."/>
            <person name="Sawayama S."/>
            <person name="Nakagawa S."/>
        </authorList>
    </citation>
    <scope>NUCLEOTIDE SEQUENCE [LARGE SCALE GENOMIC DNA]</scope>
    <source>
        <strain evidence="3 4">NKW23</strain>
    </source>
</reference>
<comment type="caution">
    <text evidence="3">The sequence shown here is derived from an EMBL/GenBank/DDBJ whole genome shotgun (WGS) entry which is preliminary data.</text>
</comment>
<feature type="compositionally biased region" description="Pro residues" evidence="1">
    <location>
        <begin position="712"/>
        <end position="722"/>
    </location>
</feature>
<dbReference type="InterPro" id="IPR027417">
    <property type="entry name" value="P-loop_NTPase"/>
</dbReference>
<organism evidence="3 4">
    <name type="scientific">Paralimibaculum aggregatum</name>
    <dbReference type="NCBI Taxonomy" id="3036245"/>
    <lineage>
        <taxon>Bacteria</taxon>
        <taxon>Pseudomonadati</taxon>
        <taxon>Pseudomonadota</taxon>
        <taxon>Alphaproteobacteria</taxon>
        <taxon>Rhodobacterales</taxon>
        <taxon>Paracoccaceae</taxon>
        <taxon>Paralimibaculum</taxon>
    </lineage>
</organism>
<dbReference type="EMBL" id="BSYI01000014">
    <property type="protein sequence ID" value="GMG82914.1"/>
    <property type="molecule type" value="Genomic_DNA"/>
</dbReference>
<dbReference type="NCBIfam" id="TIGR02786">
    <property type="entry name" value="addB_alphas"/>
    <property type="match status" value="1"/>
</dbReference>
<dbReference type="SUPFAM" id="SSF52540">
    <property type="entry name" value="P-loop containing nucleoside triphosphate hydrolases"/>
    <property type="match status" value="1"/>
</dbReference>
<dbReference type="RefSeq" id="WP_285671705.1">
    <property type="nucleotide sequence ID" value="NZ_BSYI01000014.1"/>
</dbReference>